<dbReference type="GO" id="GO:0044774">
    <property type="term" value="P:mitotic DNA integrity checkpoint signaling"/>
    <property type="evidence" value="ECO:0007669"/>
    <property type="project" value="TreeGrafter"/>
</dbReference>
<dbReference type="Gene3D" id="3.30.420.10">
    <property type="entry name" value="Ribonuclease H-like superfamily/Ribonuclease H"/>
    <property type="match status" value="1"/>
</dbReference>
<evidence type="ECO:0000313" key="3">
    <source>
        <dbReference type="Proteomes" id="UP000230423"/>
    </source>
</evidence>
<dbReference type="GO" id="GO:0046975">
    <property type="term" value="F:histone H3K36 methyltransferase activity"/>
    <property type="evidence" value="ECO:0007669"/>
    <property type="project" value="TreeGrafter"/>
</dbReference>
<dbReference type="GO" id="GO:0000793">
    <property type="term" value="C:condensed chromosome"/>
    <property type="evidence" value="ECO:0007669"/>
    <property type="project" value="TreeGrafter"/>
</dbReference>
<accession>A0A2G9TKC9</accession>
<reference evidence="2 3" key="1">
    <citation type="submission" date="2015-09" db="EMBL/GenBank/DDBJ databases">
        <title>Draft genome of the parasitic nematode Teladorsagia circumcincta isolate WARC Sus (inbred).</title>
        <authorList>
            <person name="Mitreva M."/>
        </authorList>
    </citation>
    <scope>NUCLEOTIDE SEQUENCE [LARGE SCALE GENOMIC DNA]</scope>
    <source>
        <strain evidence="2 3">S</strain>
    </source>
</reference>
<evidence type="ECO:0000259" key="1">
    <source>
        <dbReference type="Pfam" id="PF01498"/>
    </source>
</evidence>
<keyword evidence="3" id="KW-1185">Reference proteome</keyword>
<dbReference type="GO" id="GO:0006303">
    <property type="term" value="P:double-strand break repair via nonhomologous end joining"/>
    <property type="evidence" value="ECO:0007669"/>
    <property type="project" value="TreeGrafter"/>
</dbReference>
<dbReference type="GO" id="GO:0000729">
    <property type="term" value="P:DNA double-strand break processing"/>
    <property type="evidence" value="ECO:0007669"/>
    <property type="project" value="TreeGrafter"/>
</dbReference>
<evidence type="ECO:0000313" key="2">
    <source>
        <dbReference type="EMBL" id="PIO58431.1"/>
    </source>
</evidence>
<dbReference type="GO" id="GO:0000014">
    <property type="term" value="F:single-stranded DNA endodeoxyribonuclease activity"/>
    <property type="evidence" value="ECO:0007669"/>
    <property type="project" value="TreeGrafter"/>
</dbReference>
<feature type="domain" description="Transposase Tc1-like" evidence="1">
    <location>
        <begin position="27"/>
        <end position="87"/>
    </location>
</feature>
<dbReference type="GO" id="GO:0006313">
    <property type="term" value="P:DNA transposition"/>
    <property type="evidence" value="ECO:0007669"/>
    <property type="project" value="InterPro"/>
</dbReference>
<dbReference type="InterPro" id="IPR036397">
    <property type="entry name" value="RNaseH_sf"/>
</dbReference>
<dbReference type="GO" id="GO:0015074">
    <property type="term" value="P:DNA integration"/>
    <property type="evidence" value="ECO:0007669"/>
    <property type="project" value="InterPro"/>
</dbReference>
<dbReference type="PANTHER" id="PTHR46060">
    <property type="entry name" value="MARINER MOS1 TRANSPOSASE-LIKE PROTEIN"/>
    <property type="match status" value="1"/>
</dbReference>
<dbReference type="EMBL" id="KZ361174">
    <property type="protein sequence ID" value="PIO58431.1"/>
    <property type="molecule type" value="Genomic_DNA"/>
</dbReference>
<dbReference type="PANTHER" id="PTHR46060:SF2">
    <property type="entry name" value="HISTONE-LYSINE N-METHYLTRANSFERASE SETMAR"/>
    <property type="match status" value="1"/>
</dbReference>
<dbReference type="AlphaFoldDB" id="A0A2G9TKC9"/>
<dbReference type="Pfam" id="PF01498">
    <property type="entry name" value="HTH_Tnp_Tc3_2"/>
    <property type="match status" value="1"/>
</dbReference>
<dbReference type="InterPro" id="IPR052709">
    <property type="entry name" value="Transposase-MT_Hybrid"/>
</dbReference>
<dbReference type="GO" id="GO:0044547">
    <property type="term" value="F:DNA topoisomerase binding"/>
    <property type="evidence" value="ECO:0007669"/>
    <property type="project" value="TreeGrafter"/>
</dbReference>
<dbReference type="GO" id="GO:0003690">
    <property type="term" value="F:double-stranded DNA binding"/>
    <property type="evidence" value="ECO:0007669"/>
    <property type="project" value="TreeGrafter"/>
</dbReference>
<dbReference type="Proteomes" id="UP000230423">
    <property type="component" value="Unassembled WGS sequence"/>
</dbReference>
<dbReference type="GO" id="GO:0042800">
    <property type="term" value="F:histone H3K4 methyltransferase activity"/>
    <property type="evidence" value="ECO:0007669"/>
    <property type="project" value="TreeGrafter"/>
</dbReference>
<sequence>NWYKRFAAGDTSLEDNERSGRPRTIGDDELLRAVTANPEVTTRELAATHGCSYATIENLLHRHGYRKVLSRWIPHRLTDTQKQERVNISESLLFQPNRRNFLANLVTGDESWIMYDNN</sequence>
<dbReference type="GO" id="GO:0035861">
    <property type="term" value="C:site of double-strand break"/>
    <property type="evidence" value="ECO:0007669"/>
    <property type="project" value="TreeGrafter"/>
</dbReference>
<protein>
    <recommendedName>
        <fullName evidence="1">Transposase Tc1-like domain-containing protein</fullName>
    </recommendedName>
</protein>
<proteinExistence type="predicted"/>
<gene>
    <name evidence="2" type="ORF">TELCIR_20134</name>
</gene>
<dbReference type="OrthoDB" id="5862917at2759"/>
<organism evidence="2 3">
    <name type="scientific">Teladorsagia circumcincta</name>
    <name type="common">Brown stomach worm</name>
    <name type="synonym">Ostertagia circumcincta</name>
    <dbReference type="NCBI Taxonomy" id="45464"/>
    <lineage>
        <taxon>Eukaryota</taxon>
        <taxon>Metazoa</taxon>
        <taxon>Ecdysozoa</taxon>
        <taxon>Nematoda</taxon>
        <taxon>Chromadorea</taxon>
        <taxon>Rhabditida</taxon>
        <taxon>Rhabditina</taxon>
        <taxon>Rhabditomorpha</taxon>
        <taxon>Strongyloidea</taxon>
        <taxon>Trichostrongylidae</taxon>
        <taxon>Teladorsagia</taxon>
    </lineage>
</organism>
<name>A0A2G9TKC9_TELCI</name>
<dbReference type="GO" id="GO:0005634">
    <property type="term" value="C:nucleus"/>
    <property type="evidence" value="ECO:0007669"/>
    <property type="project" value="TreeGrafter"/>
</dbReference>
<dbReference type="GO" id="GO:0031297">
    <property type="term" value="P:replication fork processing"/>
    <property type="evidence" value="ECO:0007669"/>
    <property type="project" value="TreeGrafter"/>
</dbReference>
<dbReference type="GO" id="GO:0003697">
    <property type="term" value="F:single-stranded DNA binding"/>
    <property type="evidence" value="ECO:0007669"/>
    <property type="project" value="TreeGrafter"/>
</dbReference>
<dbReference type="InterPro" id="IPR002492">
    <property type="entry name" value="Transposase_Tc1-like"/>
</dbReference>
<feature type="non-terminal residue" evidence="2">
    <location>
        <position position="1"/>
    </location>
</feature>